<evidence type="ECO:0000256" key="4">
    <source>
        <dbReference type="ARBA" id="ARBA00023163"/>
    </source>
</evidence>
<proteinExistence type="predicted"/>
<organism evidence="6 7">
    <name type="scientific">Agromyces ramosus</name>
    <dbReference type="NCBI Taxonomy" id="33879"/>
    <lineage>
        <taxon>Bacteria</taxon>
        <taxon>Bacillati</taxon>
        <taxon>Actinomycetota</taxon>
        <taxon>Actinomycetes</taxon>
        <taxon>Micrococcales</taxon>
        <taxon>Microbacteriaceae</taxon>
        <taxon>Agromyces</taxon>
    </lineage>
</organism>
<dbReference type="RefSeq" id="WP_130353708.1">
    <property type="nucleotide sequence ID" value="NZ_SGWY01000003.1"/>
</dbReference>
<dbReference type="InterPro" id="IPR005561">
    <property type="entry name" value="ANTAR"/>
</dbReference>
<dbReference type="PIRSF" id="PIRSF036625">
    <property type="entry name" value="GAF_ANTAR"/>
    <property type="match status" value="1"/>
</dbReference>
<gene>
    <name evidence="6" type="ORF">EV187_2869</name>
</gene>
<accession>A0A4Q7MCQ4</accession>
<dbReference type="SUPFAM" id="SSF55781">
    <property type="entry name" value="GAF domain-like"/>
    <property type="match status" value="1"/>
</dbReference>
<comment type="caution">
    <text evidence="6">The sequence shown here is derived from an EMBL/GenBank/DDBJ whole genome shotgun (WGS) entry which is preliminary data.</text>
</comment>
<dbReference type="Gene3D" id="3.30.450.40">
    <property type="match status" value="1"/>
</dbReference>
<dbReference type="EMBL" id="SGWY01000003">
    <property type="protein sequence ID" value="RZS64482.1"/>
    <property type="molecule type" value="Genomic_DNA"/>
</dbReference>
<dbReference type="PROSITE" id="PS50921">
    <property type="entry name" value="ANTAR"/>
    <property type="match status" value="1"/>
</dbReference>
<keyword evidence="7" id="KW-1185">Reference proteome</keyword>
<evidence type="ECO:0000256" key="1">
    <source>
        <dbReference type="ARBA" id="ARBA00022679"/>
    </source>
</evidence>
<evidence type="ECO:0000256" key="3">
    <source>
        <dbReference type="ARBA" id="ARBA00023015"/>
    </source>
</evidence>
<dbReference type="Pfam" id="PF13185">
    <property type="entry name" value="GAF_2"/>
    <property type="match status" value="1"/>
</dbReference>
<dbReference type="SMART" id="SM00065">
    <property type="entry name" value="GAF"/>
    <property type="match status" value="1"/>
</dbReference>
<dbReference type="AlphaFoldDB" id="A0A4Q7MCQ4"/>
<dbReference type="Proteomes" id="UP000293289">
    <property type="component" value="Unassembled WGS sequence"/>
</dbReference>
<dbReference type="GO" id="GO:0016301">
    <property type="term" value="F:kinase activity"/>
    <property type="evidence" value="ECO:0007669"/>
    <property type="project" value="UniProtKB-KW"/>
</dbReference>
<keyword evidence="1" id="KW-0808">Transferase</keyword>
<dbReference type="InterPro" id="IPR003018">
    <property type="entry name" value="GAF"/>
</dbReference>
<evidence type="ECO:0000256" key="2">
    <source>
        <dbReference type="ARBA" id="ARBA00022777"/>
    </source>
</evidence>
<evidence type="ECO:0000313" key="7">
    <source>
        <dbReference type="Proteomes" id="UP000293289"/>
    </source>
</evidence>
<dbReference type="GO" id="GO:0003723">
    <property type="term" value="F:RNA binding"/>
    <property type="evidence" value="ECO:0007669"/>
    <property type="project" value="InterPro"/>
</dbReference>
<dbReference type="InterPro" id="IPR012074">
    <property type="entry name" value="GAF_ANTAR"/>
</dbReference>
<dbReference type="SUPFAM" id="SSF52172">
    <property type="entry name" value="CheY-like"/>
    <property type="match status" value="1"/>
</dbReference>
<dbReference type="SMART" id="SM01012">
    <property type="entry name" value="ANTAR"/>
    <property type="match status" value="1"/>
</dbReference>
<name>A0A4Q7MCQ4_9MICO</name>
<protein>
    <submittedName>
        <fullName evidence="6">ANTAR domain-containing protein</fullName>
    </submittedName>
</protein>
<dbReference type="InterPro" id="IPR036388">
    <property type="entry name" value="WH-like_DNA-bd_sf"/>
</dbReference>
<keyword evidence="4" id="KW-0804">Transcription</keyword>
<dbReference type="InterPro" id="IPR029016">
    <property type="entry name" value="GAF-like_dom_sf"/>
</dbReference>
<dbReference type="OrthoDB" id="3683444at2"/>
<keyword evidence="3" id="KW-0805">Transcription regulation</keyword>
<evidence type="ECO:0000313" key="6">
    <source>
        <dbReference type="EMBL" id="RZS64482.1"/>
    </source>
</evidence>
<feature type="domain" description="ANTAR" evidence="5">
    <location>
        <begin position="171"/>
        <end position="232"/>
    </location>
</feature>
<keyword evidence="2" id="KW-0418">Kinase</keyword>
<dbReference type="Pfam" id="PF03861">
    <property type="entry name" value="ANTAR"/>
    <property type="match status" value="1"/>
</dbReference>
<dbReference type="Gene3D" id="1.10.10.10">
    <property type="entry name" value="Winged helix-like DNA-binding domain superfamily/Winged helix DNA-binding domain"/>
    <property type="match status" value="1"/>
</dbReference>
<reference evidence="6 7" key="1">
    <citation type="submission" date="2019-02" db="EMBL/GenBank/DDBJ databases">
        <title>Genomic Encyclopedia of Type Strains, Phase IV (KMG-IV): sequencing the most valuable type-strain genomes for metagenomic binning, comparative biology and taxonomic classification.</title>
        <authorList>
            <person name="Goeker M."/>
        </authorList>
    </citation>
    <scope>NUCLEOTIDE SEQUENCE [LARGE SCALE GENOMIC DNA]</scope>
    <source>
        <strain evidence="6 7">DSM 43045</strain>
    </source>
</reference>
<sequence>MSEIITKEARLLQTFASLADTLVDGYDVVDLLQLLVDTCQELLDTTAAAILLSDGNGELDVVASTSEASRLVELIQLSAEAGPCVQSYRTGEVVSVPDIAQTPEEWSRFRESALELGFASVHAVPMRLRDNTIGTLNLLREQLGDLDEQDRIAARAFADVATIGILHERSLRETALLAEQLQGALTSRIVIEQAKGVVAYTNGVTIEEAFDLIRGYARSHQLGISQVAARLVDRTLRFDG</sequence>
<evidence type="ECO:0000259" key="5">
    <source>
        <dbReference type="PROSITE" id="PS50921"/>
    </source>
</evidence>
<dbReference type="InterPro" id="IPR011006">
    <property type="entry name" value="CheY-like_superfamily"/>
</dbReference>